<dbReference type="SMART" id="SM00487">
    <property type="entry name" value="DEXDc"/>
    <property type="match status" value="1"/>
</dbReference>
<dbReference type="PANTHER" id="PTHR45629:SF7">
    <property type="entry name" value="DNA EXCISION REPAIR PROTEIN ERCC-6-RELATED"/>
    <property type="match status" value="1"/>
</dbReference>
<keyword evidence="5" id="KW-1185">Reference proteome</keyword>
<dbReference type="SMART" id="SM00490">
    <property type="entry name" value="HELICc"/>
    <property type="match status" value="1"/>
</dbReference>
<evidence type="ECO:0000256" key="1">
    <source>
        <dbReference type="ARBA" id="ARBA00022801"/>
    </source>
</evidence>
<feature type="domain" description="Helicase C-terminal" evidence="3">
    <location>
        <begin position="866"/>
        <end position="1007"/>
    </location>
</feature>
<dbReference type="InterPro" id="IPR038718">
    <property type="entry name" value="SNF2-like_sf"/>
</dbReference>
<keyword evidence="4" id="KW-0547">Nucleotide-binding</keyword>
<evidence type="ECO:0000259" key="3">
    <source>
        <dbReference type="PROSITE" id="PS51194"/>
    </source>
</evidence>
<dbReference type="Pfam" id="PF00176">
    <property type="entry name" value="SNF2-rel_dom"/>
    <property type="match status" value="1"/>
</dbReference>
<name>A0ABS4FWB7_9BACL</name>
<comment type="caution">
    <text evidence="4">The sequence shown here is derived from an EMBL/GenBank/DDBJ whole genome shotgun (WGS) entry which is preliminary data.</text>
</comment>
<dbReference type="GO" id="GO:0004386">
    <property type="term" value="F:helicase activity"/>
    <property type="evidence" value="ECO:0007669"/>
    <property type="project" value="UniProtKB-KW"/>
</dbReference>
<protein>
    <submittedName>
        <fullName evidence="4">ERCC4-related helicase</fullName>
    </submittedName>
</protein>
<organism evidence="4 5">
    <name type="scientific">Paenibacillus turicensis</name>
    <dbReference type="NCBI Taxonomy" id="160487"/>
    <lineage>
        <taxon>Bacteria</taxon>
        <taxon>Bacillati</taxon>
        <taxon>Bacillota</taxon>
        <taxon>Bacilli</taxon>
        <taxon>Bacillales</taxon>
        <taxon>Paenibacillaceae</taxon>
        <taxon>Paenibacillus</taxon>
    </lineage>
</organism>
<dbReference type="InterPro" id="IPR022138">
    <property type="entry name" value="DUF3670"/>
</dbReference>
<keyword evidence="1" id="KW-0378">Hydrolase</keyword>
<gene>
    <name evidence="4" type="ORF">J2Z32_003546</name>
</gene>
<dbReference type="InterPro" id="IPR049730">
    <property type="entry name" value="SNF2/RAD54-like_C"/>
</dbReference>
<evidence type="ECO:0000313" key="4">
    <source>
        <dbReference type="EMBL" id="MBP1906881.1"/>
    </source>
</evidence>
<dbReference type="PANTHER" id="PTHR45629">
    <property type="entry name" value="SNF2/RAD54 FAMILY MEMBER"/>
    <property type="match status" value="1"/>
</dbReference>
<evidence type="ECO:0000259" key="2">
    <source>
        <dbReference type="PROSITE" id="PS51192"/>
    </source>
</evidence>
<dbReference type="InterPro" id="IPR014001">
    <property type="entry name" value="Helicase_ATP-bd"/>
</dbReference>
<evidence type="ECO:0000313" key="5">
    <source>
        <dbReference type="Proteomes" id="UP001519272"/>
    </source>
</evidence>
<dbReference type="PROSITE" id="PS51192">
    <property type="entry name" value="HELICASE_ATP_BIND_1"/>
    <property type="match status" value="1"/>
</dbReference>
<feature type="domain" description="Helicase ATP-binding" evidence="2">
    <location>
        <begin position="592"/>
        <end position="743"/>
    </location>
</feature>
<reference evidence="4 5" key="1">
    <citation type="submission" date="2021-03" db="EMBL/GenBank/DDBJ databases">
        <title>Genomic Encyclopedia of Type Strains, Phase IV (KMG-IV): sequencing the most valuable type-strain genomes for metagenomic binning, comparative biology and taxonomic classification.</title>
        <authorList>
            <person name="Goeker M."/>
        </authorList>
    </citation>
    <scope>NUCLEOTIDE SEQUENCE [LARGE SCALE GENOMIC DNA]</scope>
    <source>
        <strain evidence="4 5">DSM 14349</strain>
    </source>
</reference>
<dbReference type="InterPro" id="IPR001650">
    <property type="entry name" value="Helicase_C-like"/>
</dbReference>
<dbReference type="PROSITE" id="PS51194">
    <property type="entry name" value="HELICASE_CTER"/>
    <property type="match status" value="1"/>
</dbReference>
<dbReference type="RefSeq" id="WP_210090472.1">
    <property type="nucleotide sequence ID" value="NZ_JAGGKG010000019.1"/>
</dbReference>
<dbReference type="Gene3D" id="3.40.50.10810">
    <property type="entry name" value="Tandem AAA-ATPase domain"/>
    <property type="match status" value="1"/>
</dbReference>
<dbReference type="EMBL" id="JAGGKG010000019">
    <property type="protein sequence ID" value="MBP1906881.1"/>
    <property type="molecule type" value="Genomic_DNA"/>
</dbReference>
<dbReference type="Proteomes" id="UP001519272">
    <property type="component" value="Unassembled WGS sequence"/>
</dbReference>
<dbReference type="InterPro" id="IPR000330">
    <property type="entry name" value="SNF2_N"/>
</dbReference>
<dbReference type="Pfam" id="PF00271">
    <property type="entry name" value="Helicase_C"/>
    <property type="match status" value="1"/>
</dbReference>
<keyword evidence="4" id="KW-0347">Helicase</keyword>
<sequence length="1041" mass="118073">MNQRLYGIWLGEVLFCFSGETSESKIDTWTAQVRKISFDAGVRPFQQALLRLAEVRYPVKHATRKAVNNERKGLLGRTLEGLALSALDTWDLLLHWDESKVQSFGFECGAEFNYWSNALKFALKLLEQGQIVPMAYEATQMGGRRRGTQPVMSASFGPYLGNEHDEELFRSLAAAMPPIGLAASHHLKIQDDSIEMMQMVVLHSFLSTMIDFKVRQSINSLGPKLKRSKADYRRGYSPIHELWWNHLLGTQALQFQGTTQEVEQLIEDTARVGNHILHKERAELKETEQVGTIRLCVRLEPYQVQTDLPVEVVQSNPKWQVSFLAEGVEDPAVSIPADVIWSLNEQNPSLRGRVYHHIQQNLLLRLGKAATLCPEIKALLLSPRPVGGILEAKEVFHFLSHSAALLHKNGVTLQMPSSWSKEGRKTASIKVKADHWADGNTAGDKSLFGVEQLVSFQADIMLDGEVLTVQELMELSASKSPLVFFRGRWIEINLKEIKQVLKFMKRHEQQSTMSFRELMHLTALEDEARMLDGIYVEDIDSGQLLSQFIINKEQMEDCGWKVPNALQGTLRPYQERGFQWLSVMRKFQFGALLADDMGLGKTIQVITVLLDNIKSSKSCGLIVCPTSLIGNWERELERFAPQLKLYIHHGSDRLHGEDFVRKQEQYDVVLTTYQLVGRDAKELQAVQWDTVVLDEAQYIKNYRTKQAQSVMKLHANHRIAMTGTPVENRLSELWSIFQFLNPGYLGSHAFFKARYGNSDQPDQLNVLRTLIAPFLLRRLKSDPLIRKDLPEKIELKSYCTLTQEQIQQYEQVTSRLLSQLGDRTGIARKGLVLSSLTQLKQICNYPIQGDNQTGKDALERSGKLLRLAELLDLIMDNSEATLIFTQYVQMGHMLQEHLASRYKTTPFFLHGGVTKAERDKMVTQFQEGQGSPIFILSLKAGGVGLNLTRANHVIHYDRWWNPAVENQATDRVFRIGQQKNVEVHKLISLGTLEEKIDELIEAKRSLSEQVVGSGEQWITEMSNDELTRLITLGAGNMGGGM</sequence>
<proteinExistence type="predicted"/>
<dbReference type="CDD" id="cd18793">
    <property type="entry name" value="SF2_C_SNF"/>
    <property type="match status" value="1"/>
</dbReference>
<dbReference type="InterPro" id="IPR050496">
    <property type="entry name" value="SNF2_RAD54_helicase_repair"/>
</dbReference>
<accession>A0ABS4FWB7</accession>
<keyword evidence="4" id="KW-0067">ATP-binding</keyword>
<dbReference type="SUPFAM" id="SSF52540">
    <property type="entry name" value="P-loop containing nucleoside triphosphate hydrolases"/>
    <property type="match status" value="2"/>
</dbReference>
<dbReference type="CDD" id="cd18012">
    <property type="entry name" value="DEXQc_arch_SWI2_SNF2"/>
    <property type="match status" value="1"/>
</dbReference>
<dbReference type="Pfam" id="PF12419">
    <property type="entry name" value="DUF3670"/>
    <property type="match status" value="1"/>
</dbReference>
<dbReference type="Gene3D" id="3.40.50.300">
    <property type="entry name" value="P-loop containing nucleotide triphosphate hydrolases"/>
    <property type="match status" value="1"/>
</dbReference>
<dbReference type="InterPro" id="IPR027417">
    <property type="entry name" value="P-loop_NTPase"/>
</dbReference>